<dbReference type="RefSeq" id="WP_162363074.1">
    <property type="nucleotide sequence ID" value="NZ_CP047591.1"/>
</dbReference>
<dbReference type="PROSITE" id="PS50893">
    <property type="entry name" value="ABC_TRANSPORTER_2"/>
    <property type="match status" value="1"/>
</dbReference>
<proteinExistence type="inferred from homology"/>
<dbReference type="CDD" id="cd03255">
    <property type="entry name" value="ABC_MJ0796_LolCDE_FtsE"/>
    <property type="match status" value="1"/>
</dbReference>
<evidence type="ECO:0000259" key="5">
    <source>
        <dbReference type="PROSITE" id="PS50893"/>
    </source>
</evidence>
<dbReference type="GO" id="GO:0005524">
    <property type="term" value="F:ATP binding"/>
    <property type="evidence" value="ECO:0007669"/>
    <property type="project" value="UniProtKB-KW"/>
</dbReference>
<dbReference type="InterPro" id="IPR003593">
    <property type="entry name" value="AAA+_ATPase"/>
</dbReference>
<dbReference type="InterPro" id="IPR003439">
    <property type="entry name" value="ABC_transporter-like_ATP-bd"/>
</dbReference>
<reference evidence="6 7" key="1">
    <citation type="submission" date="2020-01" db="EMBL/GenBank/DDBJ databases">
        <title>Genomic analysis of Aminipila sp. CBA3637.</title>
        <authorList>
            <person name="Kim Y.B."/>
            <person name="Roh S.W."/>
        </authorList>
    </citation>
    <scope>NUCLEOTIDE SEQUENCE [LARGE SCALE GENOMIC DNA]</scope>
    <source>
        <strain evidence="6 7">CBA3637</strain>
    </source>
</reference>
<keyword evidence="7" id="KW-1185">Reference proteome</keyword>
<dbReference type="GO" id="GO:0022857">
    <property type="term" value="F:transmembrane transporter activity"/>
    <property type="evidence" value="ECO:0007669"/>
    <property type="project" value="UniProtKB-ARBA"/>
</dbReference>
<dbReference type="Proteomes" id="UP000463883">
    <property type="component" value="Chromosome"/>
</dbReference>
<evidence type="ECO:0000256" key="4">
    <source>
        <dbReference type="ARBA" id="ARBA00022840"/>
    </source>
</evidence>
<evidence type="ECO:0000256" key="1">
    <source>
        <dbReference type="ARBA" id="ARBA00005417"/>
    </source>
</evidence>
<evidence type="ECO:0000256" key="2">
    <source>
        <dbReference type="ARBA" id="ARBA00022448"/>
    </source>
</evidence>
<dbReference type="Pfam" id="PF00005">
    <property type="entry name" value="ABC_tran"/>
    <property type="match status" value="1"/>
</dbReference>
<protein>
    <submittedName>
        <fullName evidence="6">ATP-binding cassette domain-containing protein</fullName>
    </submittedName>
</protein>
<dbReference type="GO" id="GO:0016887">
    <property type="term" value="F:ATP hydrolysis activity"/>
    <property type="evidence" value="ECO:0007669"/>
    <property type="project" value="InterPro"/>
</dbReference>
<dbReference type="PANTHER" id="PTHR42798">
    <property type="entry name" value="LIPOPROTEIN-RELEASING SYSTEM ATP-BINDING PROTEIN LOLD"/>
    <property type="match status" value="1"/>
</dbReference>
<feature type="domain" description="ABC transporter" evidence="5">
    <location>
        <begin position="4"/>
        <end position="244"/>
    </location>
</feature>
<dbReference type="InterPro" id="IPR027417">
    <property type="entry name" value="P-loop_NTPase"/>
</dbReference>
<dbReference type="AlphaFoldDB" id="A0A6P1MF20"/>
<name>A0A6P1MF20_9FIRM</name>
<dbReference type="Gene3D" id="3.40.50.300">
    <property type="entry name" value="P-loop containing nucleotide triphosphate hydrolases"/>
    <property type="match status" value="1"/>
</dbReference>
<dbReference type="PANTHER" id="PTHR42798:SF7">
    <property type="entry name" value="ALPHA-D-RIBOSE 1-METHYLPHOSPHONATE 5-TRIPHOSPHATE SYNTHASE SUBUNIT PHNL"/>
    <property type="match status" value="1"/>
</dbReference>
<dbReference type="SUPFAM" id="SSF52540">
    <property type="entry name" value="P-loop containing nucleoside triphosphate hydrolases"/>
    <property type="match status" value="1"/>
</dbReference>
<evidence type="ECO:0000256" key="3">
    <source>
        <dbReference type="ARBA" id="ARBA00022741"/>
    </source>
</evidence>
<dbReference type="InterPro" id="IPR017871">
    <property type="entry name" value="ABC_transporter-like_CS"/>
</dbReference>
<dbReference type="FunFam" id="3.40.50.300:FF:000032">
    <property type="entry name" value="Export ABC transporter ATP-binding protein"/>
    <property type="match status" value="1"/>
</dbReference>
<evidence type="ECO:0000313" key="7">
    <source>
        <dbReference type="Proteomes" id="UP000463883"/>
    </source>
</evidence>
<keyword evidence="3" id="KW-0547">Nucleotide-binding</keyword>
<dbReference type="EMBL" id="CP047591">
    <property type="protein sequence ID" value="QHI73309.1"/>
    <property type="molecule type" value="Genomic_DNA"/>
</dbReference>
<dbReference type="KEGG" id="amic:Ami3637_13830"/>
<keyword evidence="4 6" id="KW-0067">ATP-binding</keyword>
<organism evidence="6 7">
    <name type="scientific">Aminipila terrae</name>
    <dbReference type="NCBI Taxonomy" id="2697030"/>
    <lineage>
        <taxon>Bacteria</taxon>
        <taxon>Bacillati</taxon>
        <taxon>Bacillota</taxon>
        <taxon>Clostridia</taxon>
        <taxon>Peptostreptococcales</taxon>
        <taxon>Anaerovoracaceae</taxon>
        <taxon>Aminipila</taxon>
    </lineage>
</organism>
<dbReference type="PROSITE" id="PS00211">
    <property type="entry name" value="ABC_TRANSPORTER_1"/>
    <property type="match status" value="1"/>
</dbReference>
<keyword evidence="2" id="KW-0813">Transport</keyword>
<accession>A0A6P1MF20</accession>
<gene>
    <name evidence="6" type="ORF">Ami3637_13830</name>
</gene>
<dbReference type="GO" id="GO:0098796">
    <property type="term" value="C:membrane protein complex"/>
    <property type="evidence" value="ECO:0007669"/>
    <property type="project" value="UniProtKB-ARBA"/>
</dbReference>
<evidence type="ECO:0000313" key="6">
    <source>
        <dbReference type="EMBL" id="QHI73309.1"/>
    </source>
</evidence>
<dbReference type="InterPro" id="IPR017911">
    <property type="entry name" value="MacB-like_ATP-bd"/>
</dbReference>
<sequence>MNNLEMKDVWKSYKQRNKEEVTVLKGINMLVKQGDMVAIMGPSGSGKTTLLNIVSGIDCYDKGEIYIEDSDLSDLNKEEVALFRRRRLGMVFQDFNLIESLSAKENILLPMILEKRFADEQEEQAERILKILNIQDIQNKNIAEISGGQKQRVAIGRALINNPAIILADEPTGNLDSRSTKEVMDYFTLINQELTTSILLVTHDTFAASYCNKVVLLKDGVFKNEIDKKGSRKQFIDSITEMLAIIGGEQDDIL</sequence>
<comment type="similarity">
    <text evidence="1">Belongs to the ABC transporter superfamily.</text>
</comment>
<dbReference type="SMART" id="SM00382">
    <property type="entry name" value="AAA"/>
    <property type="match status" value="1"/>
</dbReference>